<keyword evidence="2" id="KW-0677">Repeat</keyword>
<dbReference type="Proteomes" id="UP000323506">
    <property type="component" value="Chromosome A09"/>
</dbReference>
<sequence>MAISSSPDWSVASTDSYTSKPRKSKSALFFSPYKTLHFVSLPTSNIPLFHINSSCNSPSAIMEDASSSSSTSNVPITKLGLKFHDPDVDNLNGLLCGLLQDTPSEDVAYDFYEKAKENPRFIPEKKMLKLLIRCFVQSKKWGSIVSLSLDFKHYKVFPDAYTCSRLINTCVKARKFMVAEALLEAFKSDKELSVIAFNSAMAGYNKLHMFRSTIAAYETMKSNGISQDSESYCQIMEAYHRIGDMDKVSSLFDEFESSKLKLTPLAPRAYSILCDSLAKSGRPYEALEYFRDMKKKGLFVSSLVYSSLIISFASIRDITIVEELFEEAEERKMVRDPEVFLKLVLMYIEEGLLEKTLDVVRVMNDANVKVSDCIFCTIVNGFSKRRGFQSAIVVYEQLILQGCKPGQVTYASIINAYCRIGLNSKAKMMFSEMQQKGFDKCVVAYSSMIAMYGKAGMIRDAMKVLAQMKAKGCQPNVWIYNSLMDMHGRVKNLRQVEKLWKEMKRRKLAPDKVSYTTVISAYNRVRECEMCVKFYQEFRLNGGSIDKAMAGTMVGVFSKTSRIDELVRLLQDMKAEGTELDGRLYHSAMNALRDAGLENQVKWLQKNFDAMQHGTQL</sequence>
<dbReference type="GO" id="GO:0009507">
    <property type="term" value="C:chloroplast"/>
    <property type="evidence" value="ECO:0007669"/>
    <property type="project" value="TreeGrafter"/>
</dbReference>
<dbReference type="Pfam" id="PF13041">
    <property type="entry name" value="PPR_2"/>
    <property type="match status" value="1"/>
</dbReference>
<dbReference type="Gene3D" id="1.25.40.10">
    <property type="entry name" value="Tetratricopeptide repeat domain"/>
    <property type="match status" value="4"/>
</dbReference>
<evidence type="ECO:0000313" key="6">
    <source>
        <dbReference type="Proteomes" id="UP000323506"/>
    </source>
</evidence>
<feature type="repeat" description="PPR" evidence="3">
    <location>
        <begin position="441"/>
        <end position="475"/>
    </location>
</feature>
<dbReference type="NCBIfam" id="TIGR00756">
    <property type="entry name" value="PPR"/>
    <property type="match status" value="4"/>
</dbReference>
<evidence type="ECO:0000256" key="4">
    <source>
        <dbReference type="SAM" id="MobiDB-lite"/>
    </source>
</evidence>
<protein>
    <recommendedName>
        <fullName evidence="7">Pentacotripeptide-repeat region of PRORP domain-containing protein</fullName>
    </recommendedName>
</protein>
<dbReference type="PROSITE" id="PS51375">
    <property type="entry name" value="PPR"/>
    <property type="match status" value="5"/>
</dbReference>
<name>A0A5D2F9D9_GOSDA</name>
<feature type="repeat" description="PPR" evidence="3">
    <location>
        <begin position="406"/>
        <end position="440"/>
    </location>
</feature>
<feature type="repeat" description="PPR" evidence="3">
    <location>
        <begin position="476"/>
        <end position="510"/>
    </location>
</feature>
<dbReference type="GO" id="GO:0010019">
    <property type="term" value="P:chloroplast-nucleus signaling pathway"/>
    <property type="evidence" value="ECO:0007669"/>
    <property type="project" value="TreeGrafter"/>
</dbReference>
<evidence type="ECO:0000256" key="2">
    <source>
        <dbReference type="ARBA" id="ARBA00022737"/>
    </source>
</evidence>
<dbReference type="EMBL" id="CM017696">
    <property type="protein sequence ID" value="TYH02431.1"/>
    <property type="molecule type" value="Genomic_DNA"/>
</dbReference>
<evidence type="ECO:0008006" key="7">
    <source>
        <dbReference type="Google" id="ProtNLM"/>
    </source>
</evidence>
<dbReference type="Pfam" id="PF01535">
    <property type="entry name" value="PPR"/>
    <property type="match status" value="3"/>
</dbReference>
<feature type="repeat" description="PPR" evidence="3">
    <location>
        <begin position="266"/>
        <end position="300"/>
    </location>
</feature>
<organism evidence="5 6">
    <name type="scientific">Gossypium darwinii</name>
    <name type="common">Darwin's cotton</name>
    <name type="synonym">Gossypium barbadense var. darwinii</name>
    <dbReference type="NCBI Taxonomy" id="34276"/>
    <lineage>
        <taxon>Eukaryota</taxon>
        <taxon>Viridiplantae</taxon>
        <taxon>Streptophyta</taxon>
        <taxon>Embryophyta</taxon>
        <taxon>Tracheophyta</taxon>
        <taxon>Spermatophyta</taxon>
        <taxon>Magnoliopsida</taxon>
        <taxon>eudicotyledons</taxon>
        <taxon>Gunneridae</taxon>
        <taxon>Pentapetalae</taxon>
        <taxon>rosids</taxon>
        <taxon>malvids</taxon>
        <taxon>Malvales</taxon>
        <taxon>Malvaceae</taxon>
        <taxon>Malvoideae</taxon>
        <taxon>Gossypium</taxon>
    </lineage>
</organism>
<dbReference type="PANTHER" id="PTHR47936">
    <property type="entry name" value="PPR_LONG DOMAIN-CONTAINING PROTEIN"/>
    <property type="match status" value="1"/>
</dbReference>
<dbReference type="GO" id="GO:0031930">
    <property type="term" value="P:mitochondria-nucleus signaling pathway"/>
    <property type="evidence" value="ECO:0007669"/>
    <property type="project" value="TreeGrafter"/>
</dbReference>
<reference evidence="5 6" key="1">
    <citation type="submission" date="2019-06" db="EMBL/GenBank/DDBJ databases">
        <title>WGS assembly of Gossypium darwinii.</title>
        <authorList>
            <person name="Chen Z.J."/>
            <person name="Sreedasyam A."/>
            <person name="Ando A."/>
            <person name="Song Q."/>
            <person name="De L."/>
            <person name="Hulse-Kemp A."/>
            <person name="Ding M."/>
            <person name="Ye W."/>
            <person name="Kirkbride R."/>
            <person name="Jenkins J."/>
            <person name="Plott C."/>
            <person name="Lovell J."/>
            <person name="Lin Y.-M."/>
            <person name="Vaughn R."/>
            <person name="Liu B."/>
            <person name="Li W."/>
            <person name="Simpson S."/>
            <person name="Scheffler B."/>
            <person name="Saski C."/>
            <person name="Grover C."/>
            <person name="Hu G."/>
            <person name="Conover J."/>
            <person name="Carlson J."/>
            <person name="Shu S."/>
            <person name="Boston L."/>
            <person name="Williams M."/>
            <person name="Peterson D."/>
            <person name="Mcgee K."/>
            <person name="Jones D."/>
            <person name="Wendel J."/>
            <person name="Stelly D."/>
            <person name="Grimwood J."/>
            <person name="Schmutz J."/>
        </authorList>
    </citation>
    <scope>NUCLEOTIDE SEQUENCE [LARGE SCALE GENOMIC DNA]</scope>
    <source>
        <strain evidence="5">1808015.09</strain>
    </source>
</reference>
<feature type="compositionally biased region" description="Polar residues" evidence="4">
    <location>
        <begin position="1"/>
        <end position="19"/>
    </location>
</feature>
<feature type="repeat" description="PPR" evidence="3">
    <location>
        <begin position="228"/>
        <end position="262"/>
    </location>
</feature>
<feature type="region of interest" description="Disordered" evidence="4">
    <location>
        <begin position="1"/>
        <end position="21"/>
    </location>
</feature>
<dbReference type="InterPro" id="IPR011990">
    <property type="entry name" value="TPR-like_helical_dom_sf"/>
</dbReference>
<evidence type="ECO:0000256" key="3">
    <source>
        <dbReference type="PROSITE-ProRule" id="PRU00708"/>
    </source>
</evidence>
<evidence type="ECO:0000313" key="5">
    <source>
        <dbReference type="EMBL" id="TYH02431.1"/>
    </source>
</evidence>
<comment type="similarity">
    <text evidence="1">Belongs to the PPR family. P subfamily.</text>
</comment>
<gene>
    <name evidence="5" type="ORF">ES288_A09G140100v1</name>
</gene>
<dbReference type="Pfam" id="PF12854">
    <property type="entry name" value="PPR_1"/>
    <property type="match status" value="1"/>
</dbReference>
<evidence type="ECO:0000256" key="1">
    <source>
        <dbReference type="ARBA" id="ARBA00007626"/>
    </source>
</evidence>
<proteinExistence type="inferred from homology"/>
<dbReference type="InterPro" id="IPR002885">
    <property type="entry name" value="PPR_rpt"/>
</dbReference>
<dbReference type="PANTHER" id="PTHR47936:SF1">
    <property type="entry name" value="PENTATRICOPEPTIDE REPEAT-CONTAINING PROTEIN GUN1, CHLOROPLASTIC"/>
    <property type="match status" value="1"/>
</dbReference>
<accession>A0A5D2F9D9</accession>
<keyword evidence="6" id="KW-1185">Reference proteome</keyword>
<dbReference type="AlphaFoldDB" id="A0A5D2F9D9"/>